<sequence>MILVTGGLGMIGAHTAAALADGGHEVLVTGHTTTDVPSFLAERVTVERLDVTDRDAFLALGRRFAIQDIVHLAGSIPGGDPVAFFRAETSGLMNALDAALRWGARRFAVASSISVYAGDADSPWTEELSLRTVPPPHPIAAFKKAVEPIVMNALEGTAVHPVILRIGSTWGPLMDPDSPFNPIPPLVSALLRNEQPAALYADDGSEFGYAPDIGRAIALLITADELHHDVYNVSNGSRSTHRDVAEAVTRSIPTAKVPVIDGSRDGSADTGYMDIGRLREETGFRPAFDIDSAVADYVAWRRRNAR</sequence>
<name>A0AAU7GFJ4_9MICO</name>
<dbReference type="Pfam" id="PF01370">
    <property type="entry name" value="Epimerase"/>
    <property type="match status" value="1"/>
</dbReference>
<proteinExistence type="predicted"/>
<organism evidence="2">
    <name type="scientific">Leifsonia sp. NPDC080035</name>
    <dbReference type="NCBI Taxonomy" id="3143936"/>
    <lineage>
        <taxon>Bacteria</taxon>
        <taxon>Bacillati</taxon>
        <taxon>Actinomycetota</taxon>
        <taxon>Actinomycetes</taxon>
        <taxon>Micrococcales</taxon>
        <taxon>Microbacteriaceae</taxon>
        <taxon>Leifsonia</taxon>
    </lineage>
</organism>
<dbReference type="RefSeq" id="WP_348789912.1">
    <property type="nucleotide sequence ID" value="NZ_CP157390.1"/>
</dbReference>
<dbReference type="AlphaFoldDB" id="A0AAU7GFJ4"/>
<gene>
    <name evidence="2" type="ORF">AAME72_09055</name>
</gene>
<accession>A0AAU7GFJ4</accession>
<dbReference type="InterPro" id="IPR036291">
    <property type="entry name" value="NAD(P)-bd_dom_sf"/>
</dbReference>
<dbReference type="PANTHER" id="PTHR43245">
    <property type="entry name" value="BIFUNCTIONAL POLYMYXIN RESISTANCE PROTEIN ARNA"/>
    <property type="match status" value="1"/>
</dbReference>
<dbReference type="InterPro" id="IPR050177">
    <property type="entry name" value="Lipid_A_modif_metabolic_enz"/>
</dbReference>
<dbReference type="EMBL" id="CP157390">
    <property type="protein sequence ID" value="XBM50002.1"/>
    <property type="molecule type" value="Genomic_DNA"/>
</dbReference>
<evidence type="ECO:0000259" key="1">
    <source>
        <dbReference type="Pfam" id="PF01370"/>
    </source>
</evidence>
<dbReference type="Gene3D" id="3.40.50.720">
    <property type="entry name" value="NAD(P)-binding Rossmann-like Domain"/>
    <property type="match status" value="1"/>
</dbReference>
<dbReference type="SUPFAM" id="SSF51735">
    <property type="entry name" value="NAD(P)-binding Rossmann-fold domains"/>
    <property type="match status" value="1"/>
</dbReference>
<evidence type="ECO:0000313" key="2">
    <source>
        <dbReference type="EMBL" id="XBM50002.1"/>
    </source>
</evidence>
<protein>
    <submittedName>
        <fullName evidence="2">NAD(P)-dependent oxidoreductase</fullName>
    </submittedName>
</protein>
<dbReference type="InterPro" id="IPR001509">
    <property type="entry name" value="Epimerase_deHydtase"/>
</dbReference>
<reference evidence="2" key="1">
    <citation type="submission" date="2024-05" db="EMBL/GenBank/DDBJ databases">
        <title>The Natural Products Discovery Center: Release of the First 8490 Sequenced Strains for Exploring Actinobacteria Biosynthetic Diversity.</title>
        <authorList>
            <person name="Kalkreuter E."/>
            <person name="Kautsar S.A."/>
            <person name="Yang D."/>
            <person name="Bader C.D."/>
            <person name="Teijaro C.N."/>
            <person name="Fluegel L."/>
            <person name="Davis C.M."/>
            <person name="Simpson J.R."/>
            <person name="Lauterbach L."/>
            <person name="Steele A.D."/>
            <person name="Gui C."/>
            <person name="Meng S."/>
            <person name="Li G."/>
            <person name="Viehrig K."/>
            <person name="Ye F."/>
            <person name="Su P."/>
            <person name="Kiefer A.F."/>
            <person name="Nichols A."/>
            <person name="Cepeda A.J."/>
            <person name="Yan W."/>
            <person name="Fan B."/>
            <person name="Jiang Y."/>
            <person name="Adhikari A."/>
            <person name="Zheng C.-J."/>
            <person name="Schuster L."/>
            <person name="Cowan T.M."/>
            <person name="Smanski M.J."/>
            <person name="Chevrette M.G."/>
            <person name="de Carvalho L.P.S."/>
            <person name="Shen B."/>
        </authorList>
    </citation>
    <scope>NUCLEOTIDE SEQUENCE</scope>
    <source>
        <strain evidence="2">NPDC080035</strain>
    </source>
</reference>
<feature type="domain" description="NAD-dependent epimerase/dehydratase" evidence="1">
    <location>
        <begin position="2"/>
        <end position="233"/>
    </location>
</feature>